<protein>
    <recommendedName>
        <fullName evidence="4">DUF4405 domain-containing protein</fullName>
    </recommendedName>
</protein>
<reference evidence="2 3" key="1">
    <citation type="journal article" date="2016" name="Nat. Commun.">
        <title>Thousands of microbial genomes shed light on interconnected biogeochemical processes in an aquifer system.</title>
        <authorList>
            <person name="Anantharaman K."/>
            <person name="Brown C.T."/>
            <person name="Hug L.A."/>
            <person name="Sharon I."/>
            <person name="Castelle C.J."/>
            <person name="Probst A.J."/>
            <person name="Thomas B.C."/>
            <person name="Singh A."/>
            <person name="Wilkins M.J."/>
            <person name="Karaoz U."/>
            <person name="Brodie E.L."/>
            <person name="Williams K.H."/>
            <person name="Hubbard S.S."/>
            <person name="Banfield J.F."/>
        </authorList>
    </citation>
    <scope>NUCLEOTIDE SEQUENCE [LARGE SCALE GENOMIC DNA]</scope>
</reference>
<organism evidence="2 3">
    <name type="scientific">Candidatus Wildermuthbacteria bacterium GWA2_46_15</name>
    <dbReference type="NCBI Taxonomy" id="1802443"/>
    <lineage>
        <taxon>Bacteria</taxon>
        <taxon>Candidatus Wildermuthiibacteriota</taxon>
    </lineage>
</organism>
<gene>
    <name evidence="2" type="ORF">A2117_00370</name>
</gene>
<comment type="caution">
    <text evidence="2">The sequence shown here is derived from an EMBL/GenBank/DDBJ whole genome shotgun (WGS) entry which is preliminary data.</text>
</comment>
<name>A0A1G2QNU2_9BACT</name>
<keyword evidence="1" id="KW-0472">Membrane</keyword>
<proteinExistence type="predicted"/>
<evidence type="ECO:0000313" key="2">
    <source>
        <dbReference type="EMBL" id="OHA62300.1"/>
    </source>
</evidence>
<keyword evidence="1" id="KW-0812">Transmembrane</keyword>
<evidence type="ECO:0008006" key="4">
    <source>
        <dbReference type="Google" id="ProtNLM"/>
    </source>
</evidence>
<feature type="transmembrane region" description="Helical" evidence="1">
    <location>
        <begin position="53"/>
        <end position="78"/>
    </location>
</feature>
<keyword evidence="1" id="KW-1133">Transmembrane helix</keyword>
<sequence length="79" mass="9391">MPTLIWGQDLLFWIAVLLTVVFFIDLSTCWWYNSLNWGPLKKFRDKLVGCHKYTRILLILLVIIHLLLHISFQVFGVIF</sequence>
<dbReference type="STRING" id="1802443.A2117_00370"/>
<dbReference type="AlphaFoldDB" id="A0A1G2QNU2"/>
<evidence type="ECO:0000313" key="3">
    <source>
        <dbReference type="Proteomes" id="UP000179245"/>
    </source>
</evidence>
<feature type="transmembrane region" description="Helical" evidence="1">
    <location>
        <begin position="12"/>
        <end position="32"/>
    </location>
</feature>
<evidence type="ECO:0000256" key="1">
    <source>
        <dbReference type="SAM" id="Phobius"/>
    </source>
</evidence>
<accession>A0A1G2QNU2</accession>
<dbReference type="Proteomes" id="UP000179245">
    <property type="component" value="Unassembled WGS sequence"/>
</dbReference>
<dbReference type="EMBL" id="MHTO01000017">
    <property type="protein sequence ID" value="OHA62300.1"/>
    <property type="molecule type" value="Genomic_DNA"/>
</dbReference>